<evidence type="ECO:0000256" key="6">
    <source>
        <dbReference type="SAM" id="MobiDB-lite"/>
    </source>
</evidence>
<organism evidence="7 8">
    <name type="scientific">Brevundimonas goettingensis</name>
    <dbReference type="NCBI Taxonomy" id="2774190"/>
    <lineage>
        <taxon>Bacteria</taxon>
        <taxon>Pseudomonadati</taxon>
        <taxon>Pseudomonadota</taxon>
        <taxon>Alphaproteobacteria</taxon>
        <taxon>Caulobacterales</taxon>
        <taxon>Caulobacteraceae</taxon>
        <taxon>Brevundimonas</taxon>
    </lineage>
</organism>
<feature type="binding site" evidence="5">
    <location>
        <begin position="164"/>
        <end position="166"/>
    </location>
    <ligand>
        <name>substrate</name>
    </ligand>
</feature>
<dbReference type="Gene3D" id="3.30.1360.150">
    <property type="match status" value="1"/>
</dbReference>
<feature type="active site" description="Phosphothreonine intermediate" evidence="4">
    <location>
        <position position="82"/>
    </location>
</feature>
<dbReference type="InterPro" id="IPR002591">
    <property type="entry name" value="Phosphodiest/P_Trfase"/>
</dbReference>
<keyword evidence="1 4" id="KW-0597">Phosphoprotein</keyword>
<dbReference type="AlphaFoldDB" id="A0A975C3K6"/>
<dbReference type="EMBL" id="CP062222">
    <property type="protein sequence ID" value="QTC93213.1"/>
    <property type="molecule type" value="Genomic_DNA"/>
</dbReference>
<dbReference type="Gene3D" id="3.40.720.10">
    <property type="entry name" value="Alkaline Phosphatase, subunit A"/>
    <property type="match status" value="1"/>
</dbReference>
<evidence type="ECO:0000313" key="8">
    <source>
        <dbReference type="Proteomes" id="UP000663918"/>
    </source>
</evidence>
<dbReference type="KEGG" id="bgoe:IFJ75_05400"/>
<dbReference type="InterPro" id="IPR017850">
    <property type="entry name" value="Alkaline_phosphatase_core_sf"/>
</dbReference>
<evidence type="ECO:0000256" key="4">
    <source>
        <dbReference type="PIRSR" id="PIRSR031924-50"/>
    </source>
</evidence>
<evidence type="ECO:0000256" key="1">
    <source>
        <dbReference type="ARBA" id="ARBA00022553"/>
    </source>
</evidence>
<feature type="region of interest" description="Disordered" evidence="6">
    <location>
        <begin position="1"/>
        <end position="28"/>
    </location>
</feature>
<dbReference type="SUPFAM" id="SSF53649">
    <property type="entry name" value="Alkaline phosphatase-like"/>
    <property type="match status" value="1"/>
</dbReference>
<keyword evidence="3" id="KW-0732">Signal</keyword>
<dbReference type="PANTHER" id="PTHR10151">
    <property type="entry name" value="ECTONUCLEOTIDE PYROPHOSPHATASE/PHOSPHODIESTERASE"/>
    <property type="match status" value="1"/>
</dbReference>
<accession>A0A975C3K6</accession>
<dbReference type="PANTHER" id="PTHR10151:SF120">
    <property type="entry name" value="BIS(5'-ADENOSYL)-TRIPHOSPHATASE"/>
    <property type="match status" value="1"/>
</dbReference>
<protein>
    <submittedName>
        <fullName evidence="7">Alkaline phosphatase family protein</fullName>
    </submittedName>
</protein>
<evidence type="ECO:0000256" key="5">
    <source>
        <dbReference type="PIRSR" id="PIRSR031924-51"/>
    </source>
</evidence>
<gene>
    <name evidence="7" type="ORF">IFJ75_05400</name>
</gene>
<dbReference type="GO" id="GO:0046872">
    <property type="term" value="F:metal ion binding"/>
    <property type="evidence" value="ECO:0007669"/>
    <property type="project" value="UniProtKB-KW"/>
</dbReference>
<feature type="binding site" evidence="5">
    <location>
        <position position="103"/>
    </location>
    <ligand>
        <name>substrate</name>
    </ligand>
</feature>
<dbReference type="GO" id="GO:0004035">
    <property type="term" value="F:alkaline phosphatase activity"/>
    <property type="evidence" value="ECO:0007669"/>
    <property type="project" value="InterPro"/>
</dbReference>
<dbReference type="InterPro" id="IPR026263">
    <property type="entry name" value="Alkaline_phosphatase_prok"/>
</dbReference>
<keyword evidence="8" id="KW-1185">Reference proteome</keyword>
<name>A0A975C3K6_9CAUL</name>
<proteinExistence type="predicted"/>
<dbReference type="PIRSF" id="PIRSF031924">
    <property type="entry name" value="Pi-irrepressible_AP"/>
    <property type="match status" value="1"/>
</dbReference>
<keyword evidence="2" id="KW-0479">Metal-binding</keyword>
<evidence type="ECO:0000256" key="3">
    <source>
        <dbReference type="ARBA" id="ARBA00022729"/>
    </source>
</evidence>
<dbReference type="Proteomes" id="UP000663918">
    <property type="component" value="Chromosome"/>
</dbReference>
<evidence type="ECO:0000256" key="2">
    <source>
        <dbReference type="ARBA" id="ARBA00022723"/>
    </source>
</evidence>
<dbReference type="Pfam" id="PF01663">
    <property type="entry name" value="Phosphodiest"/>
    <property type="match status" value="1"/>
</dbReference>
<sequence length="559" mass="59588">MLGAAPALAQTAGEAAAPERAPFPGSNAAPGRPTLVVTIVIDQFSANLFNQYRSRFTGGLRTLADQGLVYTNGFQSHGVTTTCPGHSTVLTGAHPTHTGIPANEWIDPATGKELYCLAAPQNTIAGGAHSENGLVGSDQLLVTNLPDWVKAQSPDSRVFAVSGKDRGAINLAGHHADGTFWIAGPMLTTYVEPGQNAEARLAPIAAFNAAYKAKLAADPNPTWTFQHDQCRTLRSTSTVGGQTFHADLPPEDANLEDSPYLDETTLDAATYLLDSQQLGRRGVVDLLGVSLSGTDKIGHAYGTQGPEMCEQLLRMDEALGRFLSRVAATPGAIVVLTADHGGSDFPERIAQRGGAAGRYDTTMLTRINAQLKTQFNLTDNPLQSGGTGFIVADKDHKELPEPLRSQIIAAAVPLLNAEPNIVLAVPRDELLQDPMPARNFNPEELTIRERLRLSAVAGRGADILRAYAYNLTSNARIGGSIASHGSPWDYDRRVPIIFWRPGERGEEHFWPLRTVDIAPTLANLVNVPAADTVDGVCQNLGLYDVPACPVVAAEPDAKP</sequence>
<reference evidence="7" key="1">
    <citation type="submission" date="2020-09" db="EMBL/GenBank/DDBJ databases">
        <title>Brevundimonas sp. LVF2 isolated from a puddle in Goettingen, Germany.</title>
        <authorList>
            <person name="Friedrich I."/>
            <person name="Klassen A."/>
            <person name="Hannes N."/>
            <person name="Schneider D."/>
            <person name="Hertel R."/>
            <person name="Daniel R."/>
        </authorList>
    </citation>
    <scope>NUCLEOTIDE SEQUENCE</scope>
    <source>
        <strain evidence="7">LVF2</strain>
    </source>
</reference>
<evidence type="ECO:0000313" key="7">
    <source>
        <dbReference type="EMBL" id="QTC93213.1"/>
    </source>
</evidence>